<dbReference type="EMBL" id="SPVG01000193">
    <property type="protein sequence ID" value="TFW17904.1"/>
    <property type="molecule type" value="Genomic_DNA"/>
</dbReference>
<comment type="caution">
    <text evidence="1">The sequence shown here is derived from an EMBL/GenBank/DDBJ whole genome shotgun (WGS) entry which is preliminary data.</text>
</comment>
<evidence type="ECO:0000313" key="2">
    <source>
        <dbReference type="Proteomes" id="UP000297729"/>
    </source>
</evidence>
<dbReference type="PROSITE" id="PS51257">
    <property type="entry name" value="PROKAR_LIPOPROTEIN"/>
    <property type="match status" value="1"/>
</dbReference>
<dbReference type="RefSeq" id="WP_135203236.1">
    <property type="nucleotide sequence ID" value="NZ_SPVG01000193.1"/>
</dbReference>
<keyword evidence="2" id="KW-1185">Reference proteome</keyword>
<name>A0A4Y9SC32_9BURK</name>
<dbReference type="AlphaFoldDB" id="A0A4Y9SC32"/>
<reference evidence="1 2" key="1">
    <citation type="submission" date="2019-03" db="EMBL/GenBank/DDBJ databases">
        <title>Draft Genome Sequence of Duganella callidus sp. nov., a Novel Duganella Species Isolated from Cultivated Soil.</title>
        <authorList>
            <person name="Raths R."/>
            <person name="Peta V."/>
            <person name="Bucking H."/>
        </authorList>
    </citation>
    <scope>NUCLEOTIDE SEQUENCE [LARGE SCALE GENOMIC DNA]</scope>
    <source>
        <strain evidence="1 2">DN04</strain>
    </source>
</reference>
<dbReference type="OrthoDB" id="8686017at2"/>
<evidence type="ECO:0000313" key="1">
    <source>
        <dbReference type="EMBL" id="TFW17904.1"/>
    </source>
</evidence>
<protein>
    <recommendedName>
        <fullName evidence="3">Transmembrane protein</fullName>
    </recommendedName>
</protein>
<gene>
    <name evidence="1" type="ORF">E4L98_19610</name>
</gene>
<organism evidence="1 2">
    <name type="scientific">Duganella callida</name>
    <dbReference type="NCBI Taxonomy" id="2561932"/>
    <lineage>
        <taxon>Bacteria</taxon>
        <taxon>Pseudomonadati</taxon>
        <taxon>Pseudomonadota</taxon>
        <taxon>Betaproteobacteria</taxon>
        <taxon>Burkholderiales</taxon>
        <taxon>Oxalobacteraceae</taxon>
        <taxon>Telluria group</taxon>
        <taxon>Duganella</taxon>
    </lineage>
</organism>
<sequence>MHRKLALVLLLTASLSACSPKYDWRDYRSPDAPYAILFPGKPATQTRAIHLGQLETKMTMAATEIDGVVFAVGSAQLADATQAPAALEAMKTAMISNIGATITSSRQLPNGALEIDASGSRNGHSMRLTGRFLSSGKRLYQVVVIGPAGRVDADTVDTYLSSFKLN</sequence>
<proteinExistence type="predicted"/>
<evidence type="ECO:0008006" key="3">
    <source>
        <dbReference type="Google" id="ProtNLM"/>
    </source>
</evidence>
<dbReference type="Proteomes" id="UP000297729">
    <property type="component" value="Unassembled WGS sequence"/>
</dbReference>
<accession>A0A4Y9SC32</accession>